<evidence type="ECO:0000313" key="2">
    <source>
        <dbReference type="EMBL" id="KAL2730586.1"/>
    </source>
</evidence>
<protein>
    <submittedName>
        <fullName evidence="2">Uncharacterized protein</fullName>
    </submittedName>
</protein>
<reference evidence="2 3" key="1">
    <citation type="journal article" date="2024" name="Ann. Entomol. Soc. Am.">
        <title>Genomic analyses of the southern and eastern yellowjacket wasps (Hymenoptera: Vespidae) reveal evolutionary signatures of social life.</title>
        <authorList>
            <person name="Catto M.A."/>
            <person name="Caine P.B."/>
            <person name="Orr S.E."/>
            <person name="Hunt B.G."/>
            <person name="Goodisman M.A.D."/>
        </authorList>
    </citation>
    <scope>NUCLEOTIDE SEQUENCE [LARGE SCALE GENOMIC DNA]</scope>
    <source>
        <strain evidence="2">232</strain>
        <tissue evidence="2">Head and thorax</tissue>
    </source>
</reference>
<proteinExistence type="predicted"/>
<feature type="compositionally biased region" description="Polar residues" evidence="1">
    <location>
        <begin position="1"/>
        <end position="11"/>
    </location>
</feature>
<keyword evidence="3" id="KW-1185">Reference proteome</keyword>
<sequence>MVRSSEQTLNASDDGKQRPPGRWEEERTQERRNAFPASSAYRLRCSNAGHKSVYPAGYMNQLWDYTRSTEESFSFRENLKDAYVKISRLMGMSFTKQIYKVFTSPWKNSKDTSVYYSLTEAETTYPTLDSQPHARVARMGPDLFDRSSSWNRSHLDHRDFIGNVRNVNKEDWSNEMPGGTLHVLQHINASQPSDSMKFSKETCCDGRDDGVALSISTIANCLTKGQRRNLPTTPLKSVLPD</sequence>
<dbReference type="AlphaFoldDB" id="A0ABD2BCX3"/>
<name>A0ABD2BCX3_VESMC</name>
<organism evidence="2 3">
    <name type="scientific">Vespula maculifrons</name>
    <name type="common">Eastern yellow jacket</name>
    <name type="synonym">Wasp</name>
    <dbReference type="NCBI Taxonomy" id="7453"/>
    <lineage>
        <taxon>Eukaryota</taxon>
        <taxon>Metazoa</taxon>
        <taxon>Ecdysozoa</taxon>
        <taxon>Arthropoda</taxon>
        <taxon>Hexapoda</taxon>
        <taxon>Insecta</taxon>
        <taxon>Pterygota</taxon>
        <taxon>Neoptera</taxon>
        <taxon>Endopterygota</taxon>
        <taxon>Hymenoptera</taxon>
        <taxon>Apocrita</taxon>
        <taxon>Aculeata</taxon>
        <taxon>Vespoidea</taxon>
        <taxon>Vespidae</taxon>
        <taxon>Vespinae</taxon>
        <taxon>Vespula</taxon>
    </lineage>
</organism>
<evidence type="ECO:0000256" key="1">
    <source>
        <dbReference type="SAM" id="MobiDB-lite"/>
    </source>
</evidence>
<dbReference type="EMBL" id="JAYRBN010000091">
    <property type="protein sequence ID" value="KAL2730586.1"/>
    <property type="molecule type" value="Genomic_DNA"/>
</dbReference>
<comment type="caution">
    <text evidence="2">The sequence shown here is derived from an EMBL/GenBank/DDBJ whole genome shotgun (WGS) entry which is preliminary data.</text>
</comment>
<evidence type="ECO:0000313" key="3">
    <source>
        <dbReference type="Proteomes" id="UP001607303"/>
    </source>
</evidence>
<accession>A0ABD2BCX3</accession>
<feature type="region of interest" description="Disordered" evidence="1">
    <location>
        <begin position="1"/>
        <end position="35"/>
    </location>
</feature>
<gene>
    <name evidence="2" type="ORF">V1477_016397</name>
</gene>
<feature type="compositionally biased region" description="Basic and acidic residues" evidence="1">
    <location>
        <begin position="13"/>
        <end position="33"/>
    </location>
</feature>
<dbReference type="Proteomes" id="UP001607303">
    <property type="component" value="Unassembled WGS sequence"/>
</dbReference>